<dbReference type="SUPFAM" id="SSF53223">
    <property type="entry name" value="Aminoacid dehydrogenase-like, N-terminal domain"/>
    <property type="match status" value="1"/>
</dbReference>
<keyword evidence="5 8" id="KW-0560">Oxidoreductase</keyword>
<organism evidence="8 9">
    <name type="scientific">Candidatus Methanoperedens nitratireducens</name>
    <dbReference type="NCBI Taxonomy" id="1392998"/>
    <lineage>
        <taxon>Archaea</taxon>
        <taxon>Methanobacteriati</taxon>
        <taxon>Methanobacteriota</taxon>
        <taxon>Stenosarchaea group</taxon>
        <taxon>Methanomicrobia</taxon>
        <taxon>Methanosarcinales</taxon>
        <taxon>ANME-2 cluster</taxon>
        <taxon>Candidatus Methanoperedentaceae</taxon>
        <taxon>Candidatus Methanoperedens</taxon>
    </lineage>
</organism>
<comment type="caution">
    <text evidence="8">The sequence shown here is derived from an EMBL/GenBank/DDBJ whole genome shotgun (WGS) entry which is preliminary data.</text>
</comment>
<dbReference type="InterPro" id="IPR012301">
    <property type="entry name" value="Malic_N_dom"/>
</dbReference>
<dbReference type="FunFam" id="3.40.50.10380:FF:000003">
    <property type="entry name" value="NADP-dependent malic enzyme"/>
    <property type="match status" value="1"/>
</dbReference>
<protein>
    <submittedName>
        <fullName evidence="8">Malic enzyme</fullName>
        <ecNumber evidence="8">1.1.1.38</ecNumber>
    </submittedName>
</protein>
<dbReference type="Pfam" id="PF00390">
    <property type="entry name" value="malic"/>
    <property type="match status" value="1"/>
</dbReference>
<dbReference type="SMART" id="SM01274">
    <property type="entry name" value="malic"/>
    <property type="match status" value="1"/>
</dbReference>
<evidence type="ECO:0000256" key="3">
    <source>
        <dbReference type="ARBA" id="ARBA00008785"/>
    </source>
</evidence>
<gene>
    <name evidence="8" type="ORF">ANME2D_00302</name>
</gene>
<comment type="similarity">
    <text evidence="3">Belongs to the malic enzymes family.</text>
</comment>
<evidence type="ECO:0000313" key="9">
    <source>
        <dbReference type="Proteomes" id="UP000027153"/>
    </source>
</evidence>
<sequence length="410" mass="43843">MEQSVYEQALRFHELHKGKIEVRSKIRIRTKEELSLAYTPGVAGPCLRIHSNRDDAYRYTLKGNLVAVVSDGTSVLELDDIGPLAAMPVMEGKAMLFKILAGVDAFPLCLDTKDVDEIINTVKNIAPSFGGINLEDIAAPRCFEIEARLKRLLDIPVFHDDQHGTAAVILAGSINALKIVGKKLNEIKIVISGAGAAATATARLLVSRGVRNILVCDSKGIIYRGRSGLNPYKKELAEITNKDNEHGALSDAMRGADVFIGLSVGGIVSEGMVHSMADNAIVFPLANPEPEIAPDKAERAGARIVATGRSDCKNQINNALGFPGIFRGVLDVRARDINEEMKLAAADALASLVDHVGLAGDTIIPSIFDPRVAPSVASAVAKAAMDSGAARLHVDPEQVAEHTRELVRSQ</sequence>
<evidence type="ECO:0000259" key="6">
    <source>
        <dbReference type="SMART" id="SM00919"/>
    </source>
</evidence>
<dbReference type="SMART" id="SM00919">
    <property type="entry name" value="Malic_M"/>
    <property type="match status" value="1"/>
</dbReference>
<dbReference type="InterPro" id="IPR051674">
    <property type="entry name" value="Malate_Decarboxylase"/>
</dbReference>
<dbReference type="CDD" id="cd05311">
    <property type="entry name" value="NAD_bind_2_malic_enz"/>
    <property type="match status" value="1"/>
</dbReference>
<dbReference type="Gene3D" id="3.40.50.720">
    <property type="entry name" value="NAD(P)-binding Rossmann-like Domain"/>
    <property type="match status" value="1"/>
</dbReference>
<dbReference type="InterPro" id="IPR001891">
    <property type="entry name" value="Malic_OxRdtase"/>
</dbReference>
<dbReference type="InterPro" id="IPR037062">
    <property type="entry name" value="Malic_N_dom_sf"/>
</dbReference>
<evidence type="ECO:0000313" key="8">
    <source>
        <dbReference type="EMBL" id="KCZ73239.1"/>
    </source>
</evidence>
<keyword evidence="4" id="KW-0479">Metal-binding</keyword>
<dbReference type="InterPro" id="IPR036291">
    <property type="entry name" value="NAD(P)-bd_dom_sf"/>
</dbReference>
<comment type="cofactor">
    <cofactor evidence="1">
        <name>Mn(2+)</name>
        <dbReference type="ChEBI" id="CHEBI:29035"/>
    </cofactor>
</comment>
<dbReference type="Gene3D" id="3.40.50.10380">
    <property type="entry name" value="Malic enzyme, N-terminal domain"/>
    <property type="match status" value="1"/>
</dbReference>
<feature type="domain" description="Malic enzyme NAD-binding" evidence="6">
    <location>
        <begin position="162"/>
        <end position="385"/>
    </location>
</feature>
<dbReference type="FunFam" id="3.40.50.720:FF:000095">
    <property type="entry name" value="NADP-dependent malic enzyme"/>
    <property type="match status" value="1"/>
</dbReference>
<dbReference type="OrthoDB" id="45556at2157"/>
<keyword evidence="9" id="KW-1185">Reference proteome</keyword>
<dbReference type="InterPro" id="IPR045213">
    <property type="entry name" value="Malic_NAD-bd_bact_type"/>
</dbReference>
<proteinExistence type="inferred from homology"/>
<evidence type="ECO:0000256" key="2">
    <source>
        <dbReference type="ARBA" id="ARBA00001946"/>
    </source>
</evidence>
<evidence type="ECO:0000256" key="4">
    <source>
        <dbReference type="ARBA" id="ARBA00022723"/>
    </source>
</evidence>
<evidence type="ECO:0000256" key="1">
    <source>
        <dbReference type="ARBA" id="ARBA00001936"/>
    </source>
</evidence>
<name>A0A062VC09_9EURY</name>
<dbReference type="GO" id="GO:0046872">
    <property type="term" value="F:metal ion binding"/>
    <property type="evidence" value="ECO:0007669"/>
    <property type="project" value="UniProtKB-KW"/>
</dbReference>
<evidence type="ECO:0000259" key="7">
    <source>
        <dbReference type="SMART" id="SM01274"/>
    </source>
</evidence>
<feature type="domain" description="Malic enzyme N-terminal" evidence="7">
    <location>
        <begin position="17"/>
        <end position="150"/>
    </location>
</feature>
<dbReference type="PANTHER" id="PTHR43237:SF4">
    <property type="entry name" value="NADP-DEPENDENT MALIC ENZYME"/>
    <property type="match status" value="1"/>
</dbReference>
<dbReference type="PATRIC" id="fig|1392998.3.peg.663"/>
<dbReference type="InterPro" id="IPR046346">
    <property type="entry name" value="Aminoacid_DH-like_N_sf"/>
</dbReference>
<dbReference type="Pfam" id="PF03949">
    <property type="entry name" value="Malic_M"/>
    <property type="match status" value="1"/>
</dbReference>
<dbReference type="PIRSF" id="PIRSF000106">
    <property type="entry name" value="ME"/>
    <property type="match status" value="1"/>
</dbReference>
<dbReference type="SUPFAM" id="SSF51735">
    <property type="entry name" value="NAD(P)-binding Rossmann-fold domains"/>
    <property type="match status" value="1"/>
</dbReference>
<dbReference type="Proteomes" id="UP000027153">
    <property type="component" value="Unassembled WGS sequence"/>
</dbReference>
<reference evidence="8 9" key="1">
    <citation type="journal article" date="2013" name="Nature">
        <title>Anaerobic oxidation of methane coupled to nitrate reduction in a novel archaeal lineage.</title>
        <authorList>
            <person name="Haroon M.F."/>
            <person name="Hu S."/>
            <person name="Shi Y."/>
            <person name="Imelfort M."/>
            <person name="Keller J."/>
            <person name="Hugenholtz P."/>
            <person name="Yuan Z."/>
            <person name="Tyson G.W."/>
        </authorList>
    </citation>
    <scope>NUCLEOTIDE SEQUENCE [LARGE SCALE GENOMIC DNA]</scope>
    <source>
        <strain evidence="8 9">ANME-2d</strain>
    </source>
</reference>
<accession>A0A062VC09</accession>
<dbReference type="PANTHER" id="PTHR43237">
    <property type="entry name" value="NADP-DEPENDENT MALIC ENZYME"/>
    <property type="match status" value="1"/>
</dbReference>
<dbReference type="EC" id="1.1.1.38" evidence="8"/>
<dbReference type="GO" id="GO:0051287">
    <property type="term" value="F:NAD binding"/>
    <property type="evidence" value="ECO:0007669"/>
    <property type="project" value="InterPro"/>
</dbReference>
<comment type="cofactor">
    <cofactor evidence="2">
        <name>Mg(2+)</name>
        <dbReference type="ChEBI" id="CHEBI:18420"/>
    </cofactor>
</comment>
<dbReference type="EMBL" id="JMIY01000001">
    <property type="protein sequence ID" value="KCZ73239.1"/>
    <property type="molecule type" value="Genomic_DNA"/>
</dbReference>
<dbReference type="RefSeq" id="WP_048088507.1">
    <property type="nucleotide sequence ID" value="NZ_JMIY01000001.1"/>
</dbReference>
<dbReference type="AlphaFoldDB" id="A0A062VC09"/>
<dbReference type="GO" id="GO:0004470">
    <property type="term" value="F:malic enzyme activity"/>
    <property type="evidence" value="ECO:0007669"/>
    <property type="project" value="InterPro"/>
</dbReference>
<dbReference type="GO" id="GO:0016616">
    <property type="term" value="F:oxidoreductase activity, acting on the CH-OH group of donors, NAD or NADP as acceptor"/>
    <property type="evidence" value="ECO:0007669"/>
    <property type="project" value="InterPro"/>
</dbReference>
<dbReference type="InterPro" id="IPR012302">
    <property type="entry name" value="Malic_NAD-bd"/>
</dbReference>
<evidence type="ECO:0000256" key="5">
    <source>
        <dbReference type="ARBA" id="ARBA00023002"/>
    </source>
</evidence>